<evidence type="ECO:0000313" key="1">
    <source>
        <dbReference type="EMBL" id="KAF4707580.1"/>
    </source>
</evidence>
<name>A0A7J6QJ39_PEROL</name>
<comment type="caution">
    <text evidence="1">The sequence shown here is derived from an EMBL/GenBank/DDBJ whole genome shotgun (WGS) entry which is preliminary data.</text>
</comment>
<sequence length="235" mass="24044">RPQDSQAAHLCSLLTRTADAAAATIGKLTEQSVEKCISAASSKGVTDLMLSAEAELDDVVRHIAVMSSADLSPCEDLVLPAQNFLTKLQSACSAMLPDFNPSAAAGVAGSAVLAARMVAVAAAASVVGYDGETEALVEACGSRIRQALDGGSCGKLLRPAAVEDKEQAYIRALEKTVFTARVEGETRHGGAGLKGISEGLEAATLLIGRMHPEGELPEVTPSGVDGSIEASVIDV</sequence>
<organism evidence="1 2">
    <name type="scientific">Perkinsus olseni</name>
    <name type="common">Perkinsus atlanticus</name>
    <dbReference type="NCBI Taxonomy" id="32597"/>
    <lineage>
        <taxon>Eukaryota</taxon>
        <taxon>Sar</taxon>
        <taxon>Alveolata</taxon>
        <taxon>Perkinsozoa</taxon>
        <taxon>Perkinsea</taxon>
        <taxon>Perkinsida</taxon>
        <taxon>Perkinsidae</taxon>
        <taxon>Perkinsus</taxon>
    </lineage>
</organism>
<gene>
    <name evidence="1" type="ORF">FOZ62_012878</name>
</gene>
<proteinExistence type="predicted"/>
<dbReference type="Proteomes" id="UP000574390">
    <property type="component" value="Unassembled WGS sequence"/>
</dbReference>
<accession>A0A7J6QJ39</accession>
<feature type="non-terminal residue" evidence="1">
    <location>
        <position position="1"/>
    </location>
</feature>
<reference evidence="1 2" key="1">
    <citation type="submission" date="2020-04" db="EMBL/GenBank/DDBJ databases">
        <title>Perkinsus olseni comparative genomics.</title>
        <authorList>
            <person name="Bogema D.R."/>
        </authorList>
    </citation>
    <scope>NUCLEOTIDE SEQUENCE [LARGE SCALE GENOMIC DNA]</scope>
    <source>
        <strain evidence="1">ATCC PRA-205</strain>
    </source>
</reference>
<dbReference type="AlphaFoldDB" id="A0A7J6QJ39"/>
<protein>
    <submittedName>
        <fullName evidence="1">Uncharacterized protein</fullName>
    </submittedName>
</protein>
<feature type="non-terminal residue" evidence="1">
    <location>
        <position position="235"/>
    </location>
</feature>
<evidence type="ECO:0000313" key="2">
    <source>
        <dbReference type="Proteomes" id="UP000574390"/>
    </source>
</evidence>
<dbReference type="EMBL" id="JABANM010029686">
    <property type="protein sequence ID" value="KAF4707580.1"/>
    <property type="molecule type" value="Genomic_DNA"/>
</dbReference>